<protein>
    <submittedName>
        <fullName evidence="1">Uncharacterized protein</fullName>
    </submittedName>
</protein>
<dbReference type="EMBL" id="JAFHKP010000013">
    <property type="protein sequence ID" value="KAG5483527.1"/>
    <property type="molecule type" value="Genomic_DNA"/>
</dbReference>
<dbReference type="AlphaFoldDB" id="A0A836HCB2"/>
<dbReference type="RefSeq" id="XP_067694744.1">
    <property type="nucleotide sequence ID" value="XM_067839485.1"/>
</dbReference>
<reference evidence="1 2" key="1">
    <citation type="submission" date="2021-02" db="EMBL/GenBank/DDBJ databases">
        <title>Leishmania (Mundinia) enrietti genome sequencing and assembly.</title>
        <authorList>
            <person name="Almutairi H."/>
            <person name="Gatherer D."/>
        </authorList>
    </citation>
    <scope>NUCLEOTIDE SEQUENCE [LARGE SCALE GENOMIC DNA]</scope>
    <source>
        <strain evidence="1">CUR178</strain>
    </source>
</reference>
<dbReference type="GeneID" id="94174995"/>
<evidence type="ECO:0000313" key="1">
    <source>
        <dbReference type="EMBL" id="KAG5483527.1"/>
    </source>
</evidence>
<organism evidence="1 2">
    <name type="scientific">Leishmania enriettii</name>
    <dbReference type="NCBI Taxonomy" id="5663"/>
    <lineage>
        <taxon>Eukaryota</taxon>
        <taxon>Discoba</taxon>
        <taxon>Euglenozoa</taxon>
        <taxon>Kinetoplastea</taxon>
        <taxon>Metakinetoplastina</taxon>
        <taxon>Trypanosomatida</taxon>
        <taxon>Trypanosomatidae</taxon>
        <taxon>Leishmaniinae</taxon>
        <taxon>Leishmania</taxon>
    </lineage>
</organism>
<accession>A0A836HCB2</accession>
<comment type="caution">
    <text evidence="1">The sequence shown here is derived from an EMBL/GenBank/DDBJ whole genome shotgun (WGS) entry which is preliminary data.</text>
</comment>
<dbReference type="SMART" id="SM00320">
    <property type="entry name" value="WD40"/>
    <property type="match status" value="3"/>
</dbReference>
<dbReference type="InterPro" id="IPR001680">
    <property type="entry name" value="WD40_rpt"/>
</dbReference>
<dbReference type="KEGG" id="lenr:94174995"/>
<evidence type="ECO:0000313" key="2">
    <source>
        <dbReference type="Proteomes" id="UP000674179"/>
    </source>
</evidence>
<proteinExistence type="predicted"/>
<dbReference type="InterPro" id="IPR015943">
    <property type="entry name" value="WD40/YVTN_repeat-like_dom_sf"/>
</dbReference>
<gene>
    <name evidence="1" type="ORF">CUR178_07848</name>
</gene>
<dbReference type="SUPFAM" id="SSF50978">
    <property type="entry name" value="WD40 repeat-like"/>
    <property type="match status" value="1"/>
</dbReference>
<sequence length="786" mass="84822">MWTRRRIFPTLAVPATPHTAALRTPLYDAQCNDEERVATFTLEDSAFNFVASLGYTLVPALSAEEASALLSWALPPAWAGDGGVSAELRASRLAAALHSALALGACTQVEYFFIGTDNGHAFLMPLLPPHLLEALVAECGETALPELAHHWKREAELAQKKARGDASAARTTVQGGRVPLNCSGRRLLHRHAREEPVTVMDHLGTLFASAASSGDTSVAVSVFHPVPAGITSLPHPSVVRSAKLWEGSVFTAAPSPSNCADENEKTRQAALQQWYDTVRAAEPRAVYVFTGDEAGLVRLWRVDVIARCYTLQHVLMCSANMTGMLSPLSPFAREDNSKKVPSRDTGRVVHCLEVDEQACRVFAGTEGGVYVWAINALPWRGPESTSADALAAYHPFCWDEQRRAPLPCALPHYKAPPCYESGTGSAPPTASQTDSEKIVEYRASRLASHHVWVVPASILQSEMARSMERNGSSAGKVSKWKPKYGRMVTGGAAVGVVGNTVKLSMAAVAGGGSSVGDRLTDTIVPVSFEGGELKNDLRAPLSCVVPVTYPLAFLRTPGTACFALRVLAGRRRLVTSCADGKVCVWTCRPENDGSSAAVTETYVPQLVTSTRQEHRGLGRHICVLRTPDVFITCSYDDGIVKEWHVYDEPEVLLRCARRFTLTPYSSEGSGMQQQQQQQQQQQLADALKNMLVPKTAKNATAKSVHSEASMEDGEDGDVVGGISCAAVYPAFGALFLVGAFESVIQAYSLTEVVGCEPPRHYVYNGHKTVRLPASMAEDVYSELSTK</sequence>
<dbReference type="InterPro" id="IPR036322">
    <property type="entry name" value="WD40_repeat_dom_sf"/>
</dbReference>
<dbReference type="Gene3D" id="2.130.10.10">
    <property type="entry name" value="YVTN repeat-like/Quinoprotein amine dehydrogenase"/>
    <property type="match status" value="1"/>
</dbReference>
<dbReference type="Proteomes" id="UP000674179">
    <property type="component" value="Chromosome 13"/>
</dbReference>
<name>A0A836HCB2_LEIEN</name>
<keyword evidence="2" id="KW-1185">Reference proteome</keyword>
<dbReference type="OrthoDB" id="10261640at2759"/>